<dbReference type="PANTHER" id="PTHR13874">
    <property type="entry name" value="ENDOTHELIN"/>
    <property type="match status" value="1"/>
</dbReference>
<keyword evidence="5" id="KW-0839">Vasoconstrictor</keyword>
<dbReference type="InterPro" id="IPR001928">
    <property type="entry name" value="Endothln-like_toxin"/>
</dbReference>
<sequence>MDSECHYFCHLDIIWVNDAHDKTTLNGLGNNVARRRRSAPRCTCASSTDNACHQFCHYSPEISSEKSGGRRDHRILTILRSIRFLAVRT</sequence>
<dbReference type="GO" id="GO:0003100">
    <property type="term" value="P:regulation of systemic arterial blood pressure by endothelin"/>
    <property type="evidence" value="ECO:0007669"/>
    <property type="project" value="TreeGrafter"/>
</dbReference>
<evidence type="ECO:0000256" key="5">
    <source>
        <dbReference type="ARBA" id="ARBA00023322"/>
    </source>
</evidence>
<evidence type="ECO:0000313" key="7">
    <source>
        <dbReference type="Ensembl" id="ENSTNIP00000012544.1"/>
    </source>
</evidence>
<keyword evidence="3" id="KW-0964">Secreted</keyword>
<proteinExistence type="inferred from homology"/>
<evidence type="ECO:0000256" key="4">
    <source>
        <dbReference type="ARBA" id="ARBA00022858"/>
    </source>
</evidence>
<dbReference type="InterPro" id="IPR019764">
    <property type="entry name" value="Endothelin_toxin_CS"/>
</dbReference>
<keyword evidence="4" id="KW-0838">Vasoactive</keyword>
<evidence type="ECO:0000256" key="1">
    <source>
        <dbReference type="ARBA" id="ARBA00004613"/>
    </source>
</evidence>
<evidence type="ECO:0000256" key="3">
    <source>
        <dbReference type="ARBA" id="ARBA00022525"/>
    </source>
</evidence>
<reference evidence="7" key="2">
    <citation type="submission" date="2025-08" db="UniProtKB">
        <authorList>
            <consortium name="Ensembl"/>
        </authorList>
    </citation>
    <scope>IDENTIFICATION</scope>
</reference>
<dbReference type="AlphaFoldDB" id="H3CWB0"/>
<dbReference type="GO" id="GO:0031708">
    <property type="term" value="F:endothelin B receptor binding"/>
    <property type="evidence" value="ECO:0007669"/>
    <property type="project" value="TreeGrafter"/>
</dbReference>
<dbReference type="Ensembl" id="ENSTNIT00000012735.1">
    <property type="protein sequence ID" value="ENSTNIP00000012544.1"/>
    <property type="gene ID" value="ENSTNIG00000009666.1"/>
</dbReference>
<dbReference type="PANTHER" id="PTHR13874:SF9">
    <property type="entry name" value="ENDOTHELIN-2"/>
    <property type="match status" value="1"/>
</dbReference>
<feature type="domain" description="Endothelin-like toxin" evidence="6">
    <location>
        <begin position="41"/>
        <end position="62"/>
    </location>
</feature>
<dbReference type="InParanoid" id="H3CWB0"/>
<dbReference type="Pfam" id="PF00322">
    <property type="entry name" value="Endothelin"/>
    <property type="match status" value="1"/>
</dbReference>
<evidence type="ECO:0000313" key="8">
    <source>
        <dbReference type="Proteomes" id="UP000007303"/>
    </source>
</evidence>
<dbReference type="SMART" id="SM00272">
    <property type="entry name" value="END"/>
    <property type="match status" value="2"/>
</dbReference>
<comment type="subcellular location">
    <subcellularLocation>
        <location evidence="1">Secreted</location>
    </subcellularLocation>
</comment>
<dbReference type="GO" id="GO:0014826">
    <property type="term" value="P:vein smooth muscle contraction"/>
    <property type="evidence" value="ECO:0007669"/>
    <property type="project" value="TreeGrafter"/>
</dbReference>
<evidence type="ECO:0000259" key="6">
    <source>
        <dbReference type="SMART" id="SM00272"/>
    </source>
</evidence>
<name>H3CWB0_TETNG</name>
<dbReference type="Proteomes" id="UP000007303">
    <property type="component" value="Unassembled WGS sequence"/>
</dbReference>
<dbReference type="GO" id="GO:0005615">
    <property type="term" value="C:extracellular space"/>
    <property type="evidence" value="ECO:0007669"/>
    <property type="project" value="TreeGrafter"/>
</dbReference>
<keyword evidence="8" id="KW-1185">Reference proteome</keyword>
<reference evidence="7" key="3">
    <citation type="submission" date="2025-09" db="UniProtKB">
        <authorList>
            <consortium name="Ensembl"/>
        </authorList>
    </citation>
    <scope>IDENTIFICATION</scope>
</reference>
<evidence type="ECO:0000256" key="2">
    <source>
        <dbReference type="ARBA" id="ARBA00010959"/>
    </source>
</evidence>
<dbReference type="GO" id="GO:0019229">
    <property type="term" value="P:regulation of vasoconstriction"/>
    <property type="evidence" value="ECO:0007669"/>
    <property type="project" value="InterPro"/>
</dbReference>
<accession>H3CWB0</accession>
<organism evidence="7 8">
    <name type="scientific">Tetraodon nigroviridis</name>
    <name type="common">Spotted green pufferfish</name>
    <name type="synonym">Chelonodon nigroviridis</name>
    <dbReference type="NCBI Taxonomy" id="99883"/>
    <lineage>
        <taxon>Eukaryota</taxon>
        <taxon>Metazoa</taxon>
        <taxon>Chordata</taxon>
        <taxon>Craniata</taxon>
        <taxon>Vertebrata</taxon>
        <taxon>Euteleostomi</taxon>
        <taxon>Actinopterygii</taxon>
        <taxon>Neopterygii</taxon>
        <taxon>Teleostei</taxon>
        <taxon>Neoteleostei</taxon>
        <taxon>Acanthomorphata</taxon>
        <taxon>Eupercaria</taxon>
        <taxon>Tetraodontiformes</taxon>
        <taxon>Tetradontoidea</taxon>
        <taxon>Tetraodontidae</taxon>
        <taxon>Tetraodon</taxon>
    </lineage>
</organism>
<protein>
    <recommendedName>
        <fullName evidence="6">Endothelin-like toxin domain-containing protein</fullName>
    </recommendedName>
</protein>
<dbReference type="HOGENOM" id="CLU_2454173_0_0_1"/>
<dbReference type="GO" id="GO:0005179">
    <property type="term" value="F:hormone activity"/>
    <property type="evidence" value="ECO:0007669"/>
    <property type="project" value="TreeGrafter"/>
</dbReference>
<dbReference type="GO" id="GO:0006874">
    <property type="term" value="P:intracellular calcium ion homeostasis"/>
    <property type="evidence" value="ECO:0007669"/>
    <property type="project" value="TreeGrafter"/>
</dbReference>
<dbReference type="GeneTree" id="ENSGT00940000175511"/>
<reference evidence="8" key="1">
    <citation type="journal article" date="2004" name="Nature">
        <title>Genome duplication in the teleost fish Tetraodon nigroviridis reveals the early vertebrate proto-karyotype.</title>
        <authorList>
            <person name="Jaillon O."/>
            <person name="Aury J.-M."/>
            <person name="Brunet F."/>
            <person name="Petit J.-L."/>
            <person name="Stange-Thomann N."/>
            <person name="Mauceli E."/>
            <person name="Bouneau L."/>
            <person name="Fischer C."/>
            <person name="Ozouf-Costaz C."/>
            <person name="Bernot A."/>
            <person name="Nicaud S."/>
            <person name="Jaffe D."/>
            <person name="Fisher S."/>
            <person name="Lutfalla G."/>
            <person name="Dossat C."/>
            <person name="Segurens B."/>
            <person name="Dasilva C."/>
            <person name="Salanoubat M."/>
            <person name="Levy M."/>
            <person name="Boudet N."/>
            <person name="Castellano S."/>
            <person name="Anthouard V."/>
            <person name="Jubin C."/>
            <person name="Castelli V."/>
            <person name="Katinka M."/>
            <person name="Vacherie B."/>
            <person name="Biemont C."/>
            <person name="Skalli Z."/>
            <person name="Cattolico L."/>
            <person name="Poulain J."/>
            <person name="De Berardinis V."/>
            <person name="Cruaud C."/>
            <person name="Duprat S."/>
            <person name="Brottier P."/>
            <person name="Coutanceau J.-P."/>
            <person name="Gouzy J."/>
            <person name="Parra G."/>
            <person name="Lardier G."/>
            <person name="Chapple C."/>
            <person name="McKernan K.J."/>
            <person name="McEwan P."/>
            <person name="Bosak S."/>
            <person name="Kellis M."/>
            <person name="Volff J.-N."/>
            <person name="Guigo R."/>
            <person name="Zody M.C."/>
            <person name="Mesirov J."/>
            <person name="Lindblad-Toh K."/>
            <person name="Birren B."/>
            <person name="Nusbaum C."/>
            <person name="Kahn D."/>
            <person name="Robinson-Rechavi M."/>
            <person name="Laudet V."/>
            <person name="Schachter V."/>
            <person name="Quetier F."/>
            <person name="Saurin W."/>
            <person name="Scarpelli C."/>
            <person name="Wincker P."/>
            <person name="Lander E.S."/>
            <person name="Weissenbach J."/>
            <person name="Roest Crollius H."/>
        </authorList>
    </citation>
    <scope>NUCLEOTIDE SEQUENCE [LARGE SCALE GENOMIC DNA]</scope>
</reference>
<dbReference type="InterPro" id="IPR020475">
    <property type="entry name" value="Endothelin"/>
</dbReference>
<feature type="domain" description="Endothelin-like toxin" evidence="6">
    <location>
        <begin position="1"/>
        <end position="15"/>
    </location>
</feature>
<dbReference type="PROSITE" id="PS00270">
    <property type="entry name" value="ENDOTHELIN"/>
    <property type="match status" value="1"/>
</dbReference>
<comment type="similarity">
    <text evidence="2">Belongs to the endothelin/sarafotoxin family.</text>
</comment>